<dbReference type="RefSeq" id="WP_092117003.1">
    <property type="nucleotide sequence ID" value="NZ_FMXO01000003.1"/>
</dbReference>
<organism evidence="1 2">
    <name type="scientific">Desulfonatronum thiosulfatophilum</name>
    <dbReference type="NCBI Taxonomy" id="617002"/>
    <lineage>
        <taxon>Bacteria</taxon>
        <taxon>Pseudomonadati</taxon>
        <taxon>Thermodesulfobacteriota</taxon>
        <taxon>Desulfovibrionia</taxon>
        <taxon>Desulfovibrionales</taxon>
        <taxon>Desulfonatronaceae</taxon>
        <taxon>Desulfonatronum</taxon>
    </lineage>
</organism>
<dbReference type="Gene3D" id="3.40.630.30">
    <property type="match status" value="1"/>
</dbReference>
<accession>A0A1G6ATL9</accession>
<evidence type="ECO:0008006" key="3">
    <source>
        <dbReference type="Google" id="ProtNLM"/>
    </source>
</evidence>
<keyword evidence="2" id="KW-1185">Reference proteome</keyword>
<proteinExistence type="predicted"/>
<gene>
    <name evidence="1" type="ORF">SAMN05660653_00543</name>
</gene>
<dbReference type="AlphaFoldDB" id="A0A1G6ATL9"/>
<evidence type="ECO:0000313" key="1">
    <source>
        <dbReference type="EMBL" id="SDB11563.1"/>
    </source>
</evidence>
<protein>
    <recommendedName>
        <fullName evidence="3">N-acetyltransferase domain-containing protein</fullName>
    </recommendedName>
</protein>
<dbReference type="SUPFAM" id="SSF55729">
    <property type="entry name" value="Acyl-CoA N-acyltransferases (Nat)"/>
    <property type="match status" value="1"/>
</dbReference>
<sequence>MPEDKQYFVERFAADPLTADVEQEVTLSLFAPGDEIGVSRLYHAVYGDAYPVEDYYIPRRILELNREQQLSSVVCKTEDGVIVAHGALYRSSPPFAGLLEVGQYLVLKSHRRRNIAEMINTYVHGPLAESLPVEGIYAEPVTNHIVTQLFGVQAKMADYAVQLGLLPPSQGWDGASGRMSCFLQFKTVRDRPHRVHLPERHRDILDFILADRDFQRTFAEASDTLPTDGQTVHQVQAFPGTGTARFQFPSLGADFSRVLEGLESEALREGCVTLQAFLNLGQAEVGGAVERLCADGWFLGGYLPRWFDSDGLLMQKILERPDYAAIRLHNDKARALLERIRAEQEKTAPLQGKFVLT</sequence>
<dbReference type="OrthoDB" id="5412651at2"/>
<dbReference type="EMBL" id="FMXO01000003">
    <property type="protein sequence ID" value="SDB11563.1"/>
    <property type="molecule type" value="Genomic_DNA"/>
</dbReference>
<dbReference type="Proteomes" id="UP000198771">
    <property type="component" value="Unassembled WGS sequence"/>
</dbReference>
<reference evidence="1 2" key="1">
    <citation type="submission" date="2016-10" db="EMBL/GenBank/DDBJ databases">
        <authorList>
            <person name="de Groot N.N."/>
        </authorList>
    </citation>
    <scope>NUCLEOTIDE SEQUENCE [LARGE SCALE GENOMIC DNA]</scope>
    <source>
        <strain evidence="1 2">ASO4-2</strain>
    </source>
</reference>
<dbReference type="InterPro" id="IPR016181">
    <property type="entry name" value="Acyl_CoA_acyltransferase"/>
</dbReference>
<dbReference type="STRING" id="617002.SAMN05660653_00543"/>
<name>A0A1G6ATL9_9BACT</name>
<evidence type="ECO:0000313" key="2">
    <source>
        <dbReference type="Proteomes" id="UP000198771"/>
    </source>
</evidence>